<dbReference type="OrthoDB" id="678092at2"/>
<dbReference type="Pfam" id="PF00072">
    <property type="entry name" value="Response_reg"/>
    <property type="match status" value="1"/>
</dbReference>
<reference evidence="3 4" key="1">
    <citation type="submission" date="2019-03" db="EMBL/GenBank/DDBJ databases">
        <authorList>
            <person name="Kim M.K.M."/>
        </authorList>
    </citation>
    <scope>NUCLEOTIDE SEQUENCE [LARGE SCALE GENOMIC DNA]</scope>
    <source>
        <strain evidence="3 4">17J68-15</strain>
    </source>
</reference>
<protein>
    <submittedName>
        <fullName evidence="3">Response regulator</fullName>
    </submittedName>
</protein>
<dbReference type="SUPFAM" id="SSF52172">
    <property type="entry name" value="CheY-like"/>
    <property type="match status" value="1"/>
</dbReference>
<dbReference type="AlphaFoldDB" id="A0A4R4E6R1"/>
<evidence type="ECO:0000313" key="3">
    <source>
        <dbReference type="EMBL" id="TCZ74480.1"/>
    </source>
</evidence>
<dbReference type="InterPro" id="IPR011006">
    <property type="entry name" value="CheY-like_superfamily"/>
</dbReference>
<keyword evidence="1" id="KW-0597">Phosphoprotein</keyword>
<keyword evidence="4" id="KW-1185">Reference proteome</keyword>
<dbReference type="RefSeq" id="WP_131850526.1">
    <property type="nucleotide sequence ID" value="NZ_SKFH01000002.1"/>
</dbReference>
<dbReference type="SMART" id="SM00448">
    <property type="entry name" value="REC"/>
    <property type="match status" value="1"/>
</dbReference>
<accession>A0A4R4E6R1</accession>
<evidence type="ECO:0000313" key="4">
    <source>
        <dbReference type="Proteomes" id="UP000295164"/>
    </source>
</evidence>
<evidence type="ECO:0000259" key="2">
    <source>
        <dbReference type="PROSITE" id="PS50110"/>
    </source>
</evidence>
<dbReference type="PANTHER" id="PTHR44520">
    <property type="entry name" value="RESPONSE REGULATOR RCP1-RELATED"/>
    <property type="match status" value="1"/>
</dbReference>
<name>A0A4R4E6R1_9BACT</name>
<dbReference type="InterPro" id="IPR001789">
    <property type="entry name" value="Sig_transdc_resp-reg_receiver"/>
</dbReference>
<comment type="caution">
    <text evidence="3">The sequence shown here is derived from an EMBL/GenBank/DDBJ whole genome shotgun (WGS) entry which is preliminary data.</text>
</comment>
<dbReference type="GO" id="GO:0000160">
    <property type="term" value="P:phosphorelay signal transduction system"/>
    <property type="evidence" value="ECO:0007669"/>
    <property type="project" value="InterPro"/>
</dbReference>
<sequence>MNNLNVVWADDDDDDLKMFNEAAEEINHELKITGVHNGRELLNYLHQAAQHNKLPSMIIMDMNMPLMSGREALIAIKNDQALQAIPVVVFTTSNSPVDTHFCTKFHVMMFTKPWLFSAVKDIVREILKHRATA</sequence>
<organism evidence="3 4">
    <name type="scientific">Flaviaesturariibacter aridisoli</name>
    <dbReference type="NCBI Taxonomy" id="2545761"/>
    <lineage>
        <taxon>Bacteria</taxon>
        <taxon>Pseudomonadati</taxon>
        <taxon>Bacteroidota</taxon>
        <taxon>Chitinophagia</taxon>
        <taxon>Chitinophagales</taxon>
        <taxon>Chitinophagaceae</taxon>
        <taxon>Flaviaestuariibacter</taxon>
    </lineage>
</organism>
<dbReference type="PANTHER" id="PTHR44520:SF2">
    <property type="entry name" value="RESPONSE REGULATOR RCP1"/>
    <property type="match status" value="1"/>
</dbReference>
<evidence type="ECO:0000256" key="1">
    <source>
        <dbReference type="PROSITE-ProRule" id="PRU00169"/>
    </source>
</evidence>
<proteinExistence type="predicted"/>
<gene>
    <name evidence="3" type="ORF">E0486_02315</name>
</gene>
<feature type="domain" description="Response regulatory" evidence="2">
    <location>
        <begin position="5"/>
        <end position="127"/>
    </location>
</feature>
<dbReference type="Proteomes" id="UP000295164">
    <property type="component" value="Unassembled WGS sequence"/>
</dbReference>
<dbReference type="EMBL" id="SKFH01000002">
    <property type="protein sequence ID" value="TCZ74480.1"/>
    <property type="molecule type" value="Genomic_DNA"/>
</dbReference>
<dbReference type="Gene3D" id="3.40.50.2300">
    <property type="match status" value="1"/>
</dbReference>
<feature type="modified residue" description="4-aspartylphosphate" evidence="1">
    <location>
        <position position="61"/>
    </location>
</feature>
<dbReference type="PROSITE" id="PS50110">
    <property type="entry name" value="RESPONSE_REGULATORY"/>
    <property type="match status" value="1"/>
</dbReference>
<dbReference type="InterPro" id="IPR052893">
    <property type="entry name" value="TCS_response_regulator"/>
</dbReference>